<evidence type="ECO:0000256" key="2">
    <source>
        <dbReference type="ARBA" id="ARBA00022729"/>
    </source>
</evidence>
<protein>
    <recommendedName>
        <fullName evidence="4">Type II/III secretion system secretin-like domain-containing protein</fullName>
    </recommendedName>
</protein>
<dbReference type="PANTHER" id="PTHR30332">
    <property type="entry name" value="PROBABLE GENERAL SECRETION PATHWAY PROTEIN D"/>
    <property type="match status" value="1"/>
</dbReference>
<gene>
    <name evidence="5" type="ORF">MNBD_GAMMA15-1134</name>
</gene>
<dbReference type="GO" id="GO:0016020">
    <property type="term" value="C:membrane"/>
    <property type="evidence" value="ECO:0007669"/>
    <property type="project" value="UniProtKB-SubCell"/>
</dbReference>
<evidence type="ECO:0000256" key="1">
    <source>
        <dbReference type="ARBA" id="ARBA00004370"/>
    </source>
</evidence>
<accession>A0A3B0Y0F4</accession>
<evidence type="ECO:0000259" key="4">
    <source>
        <dbReference type="Pfam" id="PF00263"/>
    </source>
</evidence>
<reference evidence="5" key="1">
    <citation type="submission" date="2018-06" db="EMBL/GenBank/DDBJ databases">
        <authorList>
            <person name="Zhirakovskaya E."/>
        </authorList>
    </citation>
    <scope>NUCLEOTIDE SEQUENCE</scope>
</reference>
<dbReference type="EMBL" id="UOFN01000028">
    <property type="protein sequence ID" value="VAW74135.1"/>
    <property type="molecule type" value="Genomic_DNA"/>
</dbReference>
<dbReference type="Pfam" id="PF00263">
    <property type="entry name" value="Secretin"/>
    <property type="match status" value="1"/>
</dbReference>
<keyword evidence="3" id="KW-0472">Membrane</keyword>
<dbReference type="PANTHER" id="PTHR30332:SF24">
    <property type="entry name" value="SECRETIN GSPD-RELATED"/>
    <property type="match status" value="1"/>
</dbReference>
<dbReference type="InterPro" id="IPR004846">
    <property type="entry name" value="T2SS/T3SS_dom"/>
</dbReference>
<dbReference type="InterPro" id="IPR050810">
    <property type="entry name" value="Bact_Secretion_Sys_Channel"/>
</dbReference>
<name>A0A3B0Y0F4_9ZZZZ</name>
<feature type="domain" description="Type II/III secretion system secretin-like" evidence="4">
    <location>
        <begin position="153"/>
        <end position="259"/>
    </location>
</feature>
<keyword evidence="2" id="KW-0732">Signal</keyword>
<dbReference type="PRINTS" id="PR01032">
    <property type="entry name" value="PHAGEIV"/>
</dbReference>
<dbReference type="GO" id="GO:0015627">
    <property type="term" value="C:type II protein secretion system complex"/>
    <property type="evidence" value="ECO:0007669"/>
    <property type="project" value="TreeGrafter"/>
</dbReference>
<comment type="subcellular location">
    <subcellularLocation>
        <location evidence="1">Membrane</location>
    </subcellularLocation>
</comment>
<organism evidence="5">
    <name type="scientific">hydrothermal vent metagenome</name>
    <dbReference type="NCBI Taxonomy" id="652676"/>
    <lineage>
        <taxon>unclassified sequences</taxon>
        <taxon>metagenomes</taxon>
        <taxon>ecological metagenomes</taxon>
    </lineage>
</organism>
<sequence>MRILTLILALLLQTGQPAASELDIIELNNRTAEEIIPLLQPLLNPDESLSGRGFQLILKADAARQSQIRSLVSKLDRAAAQLMISVFQGSERDLRSLGIDAGIRYQDNNTDVRTGSDASPGAGTSIGFKGKHAQVTGKVISTKARMQDNPVYRLRITEGTAGYISTGKSIPYFSGNVYQQRGQNLVESSVAYKDVTSGFYVKPRLNGNRVTLDISPRRDSLDPSRAGAINTRSATTTISGTLGQWIPLGGTSTQMKRSTSGPGKHYSTQDRYSESIWIKAEKVQ</sequence>
<evidence type="ECO:0000256" key="3">
    <source>
        <dbReference type="ARBA" id="ARBA00023136"/>
    </source>
</evidence>
<dbReference type="AlphaFoldDB" id="A0A3B0Y0F4"/>
<dbReference type="GO" id="GO:0009306">
    <property type="term" value="P:protein secretion"/>
    <property type="evidence" value="ECO:0007669"/>
    <property type="project" value="InterPro"/>
</dbReference>
<proteinExistence type="predicted"/>
<evidence type="ECO:0000313" key="5">
    <source>
        <dbReference type="EMBL" id="VAW74135.1"/>
    </source>
</evidence>